<dbReference type="EMBL" id="JBHUDC010000008">
    <property type="protein sequence ID" value="MFD1515146.1"/>
    <property type="molecule type" value="Genomic_DNA"/>
</dbReference>
<dbReference type="Proteomes" id="UP001597187">
    <property type="component" value="Unassembled WGS sequence"/>
</dbReference>
<accession>A0ABD6B0G7</accession>
<keyword evidence="2" id="KW-1185">Reference proteome</keyword>
<proteinExistence type="predicted"/>
<evidence type="ECO:0000313" key="2">
    <source>
        <dbReference type="Proteomes" id="UP001597187"/>
    </source>
</evidence>
<reference evidence="1 2" key="1">
    <citation type="journal article" date="2019" name="Int. J. Syst. Evol. Microbiol.">
        <title>The Global Catalogue of Microorganisms (GCM) 10K type strain sequencing project: providing services to taxonomists for standard genome sequencing and annotation.</title>
        <authorList>
            <consortium name="The Broad Institute Genomics Platform"/>
            <consortium name="The Broad Institute Genome Sequencing Center for Infectious Disease"/>
            <person name="Wu L."/>
            <person name="Ma J."/>
        </authorList>
    </citation>
    <scope>NUCLEOTIDE SEQUENCE [LARGE SCALE GENOMIC DNA]</scope>
    <source>
        <strain evidence="1 2">CGMCC 1.12563</strain>
    </source>
</reference>
<dbReference type="RefSeq" id="WP_250875070.1">
    <property type="nucleotide sequence ID" value="NZ_JALXFV010000008.1"/>
</dbReference>
<gene>
    <name evidence="1" type="ORF">ACFSBT_17840</name>
</gene>
<evidence type="ECO:0008006" key="3">
    <source>
        <dbReference type="Google" id="ProtNLM"/>
    </source>
</evidence>
<evidence type="ECO:0000313" key="1">
    <source>
        <dbReference type="EMBL" id="MFD1515146.1"/>
    </source>
</evidence>
<dbReference type="AlphaFoldDB" id="A0ABD6B0G7"/>
<protein>
    <recommendedName>
        <fullName evidence="3">Halobacterial output domain-containing protein</fullName>
    </recommendedName>
</protein>
<comment type="caution">
    <text evidence="1">The sequence shown here is derived from an EMBL/GenBank/DDBJ whole genome shotgun (WGS) entry which is preliminary data.</text>
</comment>
<name>A0ABD6B0G7_9EURY</name>
<sequence>MSTETTQATTSRVEHRIAAVDMPGAERVLRAVRGEPAAPNGRDYLTVLFRQPNLVACLHEDEDRTYLQRQPDRSAFQRAIVRDGHVEVTDFGVSGASIILGGDVELLAAEAVDVFEQPDADRRGQGFGDVDG</sequence>
<organism evidence="1 2">
    <name type="scientific">Halomarina rubra</name>
    <dbReference type="NCBI Taxonomy" id="2071873"/>
    <lineage>
        <taxon>Archaea</taxon>
        <taxon>Methanobacteriati</taxon>
        <taxon>Methanobacteriota</taxon>
        <taxon>Stenosarchaea group</taxon>
        <taxon>Halobacteria</taxon>
        <taxon>Halobacteriales</taxon>
        <taxon>Natronomonadaceae</taxon>
        <taxon>Halomarina</taxon>
    </lineage>
</organism>